<name>A0ABS4QP77_9NOCA</name>
<evidence type="ECO:0000313" key="5">
    <source>
        <dbReference type="Proteomes" id="UP001519325"/>
    </source>
</evidence>
<evidence type="ECO:0000256" key="1">
    <source>
        <dbReference type="ARBA" id="ARBA00022676"/>
    </source>
</evidence>
<comment type="caution">
    <text evidence="4">The sequence shown here is derived from an EMBL/GenBank/DDBJ whole genome shotgun (WGS) entry which is preliminary data.</text>
</comment>
<dbReference type="Pfam" id="PF13439">
    <property type="entry name" value="Glyco_transf_4"/>
    <property type="match status" value="1"/>
</dbReference>
<feature type="domain" description="Glycosyltransferase subfamily 4-like N-terminal" evidence="3">
    <location>
        <begin position="18"/>
        <end position="160"/>
    </location>
</feature>
<organism evidence="4 5">
    <name type="scientific">Nocardia goodfellowii</name>
    <dbReference type="NCBI Taxonomy" id="882446"/>
    <lineage>
        <taxon>Bacteria</taxon>
        <taxon>Bacillati</taxon>
        <taxon>Actinomycetota</taxon>
        <taxon>Actinomycetes</taxon>
        <taxon>Mycobacteriales</taxon>
        <taxon>Nocardiaceae</taxon>
        <taxon>Nocardia</taxon>
    </lineage>
</organism>
<dbReference type="RefSeq" id="WP_209896759.1">
    <property type="nucleotide sequence ID" value="NZ_JAGGMR010000001.1"/>
</dbReference>
<reference evidence="4 5" key="1">
    <citation type="submission" date="2021-03" db="EMBL/GenBank/DDBJ databases">
        <title>Sequencing the genomes of 1000 actinobacteria strains.</title>
        <authorList>
            <person name="Klenk H.-P."/>
        </authorList>
    </citation>
    <scope>NUCLEOTIDE SEQUENCE [LARGE SCALE GENOMIC DNA]</scope>
    <source>
        <strain evidence="4 5">DSM 45516</strain>
    </source>
</reference>
<dbReference type="PANTHER" id="PTHR12526">
    <property type="entry name" value="GLYCOSYLTRANSFERASE"/>
    <property type="match status" value="1"/>
</dbReference>
<dbReference type="Proteomes" id="UP001519325">
    <property type="component" value="Unassembled WGS sequence"/>
</dbReference>
<proteinExistence type="predicted"/>
<dbReference type="SUPFAM" id="SSF53756">
    <property type="entry name" value="UDP-Glycosyltransferase/glycogen phosphorylase"/>
    <property type="match status" value="1"/>
</dbReference>
<dbReference type="CDD" id="cd03802">
    <property type="entry name" value="GT4_AviGT4-like"/>
    <property type="match status" value="1"/>
</dbReference>
<dbReference type="PANTHER" id="PTHR12526:SF595">
    <property type="entry name" value="BLL5217 PROTEIN"/>
    <property type="match status" value="1"/>
</dbReference>
<gene>
    <name evidence="4" type="ORF">BJ987_006423</name>
</gene>
<keyword evidence="5" id="KW-1185">Reference proteome</keyword>
<protein>
    <submittedName>
        <fullName evidence="4">Glycosyltransferase involved in cell wall biosynthesis</fullName>
    </submittedName>
</protein>
<dbReference type="InterPro" id="IPR028098">
    <property type="entry name" value="Glyco_trans_4-like_N"/>
</dbReference>
<accession>A0ABS4QP77</accession>
<evidence type="ECO:0000256" key="2">
    <source>
        <dbReference type="ARBA" id="ARBA00022679"/>
    </source>
</evidence>
<keyword evidence="1" id="KW-0328">Glycosyltransferase</keyword>
<keyword evidence="2" id="KW-0808">Transferase</keyword>
<evidence type="ECO:0000259" key="3">
    <source>
        <dbReference type="Pfam" id="PF13439"/>
    </source>
</evidence>
<evidence type="ECO:0000313" key="4">
    <source>
        <dbReference type="EMBL" id="MBP2193522.1"/>
    </source>
</evidence>
<sequence>MKIGLIVPPWVPVPPPAYGGTEAVVGNLAIGLAEIGHDVHLFTVGESTCPVKCSYLFEHPTAQIGVGEAELMHVLHAYEALSDCDIIHDHTSLGPFIGASAGGPPVVVTNHGPFTPMRQDMFRAMAEQHAHIVAISESQKRAAGAKVPIDAVIHHGIDLDAYRYGPGDGGYVVFVGRMNPEKGVHRAVQVARLAKRKLLLITKIREPEEWAYYEERVRPLMAPDDPEPREEPLSARVELVRHADALINPIGWPEPFGLVMAESLACGTPVLAFPNGAAPEIVEHGRTGFLCRDIWDMADALERVGTIDRRVCRNSAERRFSLLRMARDHERLYRRILTGERTTRAMVPETVS</sequence>
<dbReference type="EMBL" id="JAGGMR010000001">
    <property type="protein sequence ID" value="MBP2193522.1"/>
    <property type="molecule type" value="Genomic_DNA"/>
</dbReference>
<dbReference type="Gene3D" id="3.40.50.2000">
    <property type="entry name" value="Glycogen Phosphorylase B"/>
    <property type="match status" value="2"/>
</dbReference>
<dbReference type="Pfam" id="PF13692">
    <property type="entry name" value="Glyco_trans_1_4"/>
    <property type="match status" value="1"/>
</dbReference>